<reference evidence="2 3" key="1">
    <citation type="submission" date="2024-02" db="EMBL/GenBank/DDBJ databases">
        <title>A draft genome for the cacao thread blight pathogen Marasmius crinis-equi.</title>
        <authorList>
            <person name="Cohen S.P."/>
            <person name="Baruah I.K."/>
            <person name="Amoako-Attah I."/>
            <person name="Bukari Y."/>
            <person name="Meinhardt L.W."/>
            <person name="Bailey B.A."/>
        </authorList>
    </citation>
    <scope>NUCLEOTIDE SEQUENCE [LARGE SCALE GENOMIC DNA]</scope>
    <source>
        <strain evidence="2 3">GH-76</strain>
    </source>
</reference>
<proteinExistence type="predicted"/>
<dbReference type="Proteomes" id="UP001465976">
    <property type="component" value="Unassembled WGS sequence"/>
</dbReference>
<protein>
    <submittedName>
        <fullName evidence="2">Uncharacterized protein</fullName>
    </submittedName>
</protein>
<name>A0ABR3EI24_9AGAR</name>
<feature type="non-terminal residue" evidence="2">
    <location>
        <position position="1"/>
    </location>
</feature>
<comment type="caution">
    <text evidence="2">The sequence shown here is derived from an EMBL/GenBank/DDBJ whole genome shotgun (WGS) entry which is preliminary data.</text>
</comment>
<feature type="compositionally biased region" description="Acidic residues" evidence="1">
    <location>
        <begin position="135"/>
        <end position="167"/>
    </location>
</feature>
<gene>
    <name evidence="2" type="ORF">V5O48_019551</name>
</gene>
<evidence type="ECO:0000313" key="3">
    <source>
        <dbReference type="Proteomes" id="UP001465976"/>
    </source>
</evidence>
<evidence type="ECO:0000313" key="2">
    <source>
        <dbReference type="EMBL" id="KAL0562536.1"/>
    </source>
</evidence>
<feature type="region of interest" description="Disordered" evidence="1">
    <location>
        <begin position="40"/>
        <end position="179"/>
    </location>
</feature>
<organism evidence="2 3">
    <name type="scientific">Marasmius crinis-equi</name>
    <dbReference type="NCBI Taxonomy" id="585013"/>
    <lineage>
        <taxon>Eukaryota</taxon>
        <taxon>Fungi</taxon>
        <taxon>Dikarya</taxon>
        <taxon>Basidiomycota</taxon>
        <taxon>Agaricomycotina</taxon>
        <taxon>Agaricomycetes</taxon>
        <taxon>Agaricomycetidae</taxon>
        <taxon>Agaricales</taxon>
        <taxon>Marasmiineae</taxon>
        <taxon>Marasmiaceae</taxon>
        <taxon>Marasmius</taxon>
    </lineage>
</organism>
<feature type="compositionally biased region" description="Basic residues" evidence="1">
    <location>
        <begin position="70"/>
        <end position="83"/>
    </location>
</feature>
<accession>A0ABR3EI24</accession>
<evidence type="ECO:0000256" key="1">
    <source>
        <dbReference type="SAM" id="MobiDB-lite"/>
    </source>
</evidence>
<sequence length="193" mass="21321">VPDGCPTLDRFGLAEYDEFNKHFLGWLREIERIKFGLSAPTDTVVSPPKSSLPADLDGLIQMESEEPRSAKQKPGRSKGKGKAKAKDAVKRKGNKKGSKSKREAMDVEESAESEFSLEFHDDSGGEAAIEGSGKDDEEHDELEDEGIGGDVEGGEESEDEEEVELDEDRPRGPPMSAYEVAREANIERIRNIW</sequence>
<dbReference type="EMBL" id="JBAHYK010005322">
    <property type="protein sequence ID" value="KAL0562536.1"/>
    <property type="molecule type" value="Genomic_DNA"/>
</dbReference>
<keyword evidence="3" id="KW-1185">Reference proteome</keyword>
<feature type="non-terminal residue" evidence="2">
    <location>
        <position position="193"/>
    </location>
</feature>